<dbReference type="ExpressionAtlas" id="A0A2K3CQ60">
    <property type="expression patterns" value="baseline"/>
</dbReference>
<dbReference type="Gene3D" id="2.20.28.10">
    <property type="match status" value="1"/>
</dbReference>
<sequence length="332" mass="36528">MENPGPGGLGGPGPGPSQPPNGGAAGNLEAGGGAAAAGTAHQSRGAGQFDGVQQGEEWEDGKVERKQSAASPSNRVAMKGCMKVGCKHYRRRALIVAPCCGKVFPCRHCHNYEMKDMAEDPKDRHELDRKAVRDVVCAICGLMQPKAKECANCCVTFGRYSCLECSFYDDDLSKECFHCKDCGICRVGGRKNFFHCNTCNCCYAVSLRDSHVCIENSMHANCPVCCEFLFDSIKPINIMLCGHTIHQECLRKMAEHRTYTCPVCSKSIMKPEDMNAVWEEMDRELQATAMPAEYENVMVNILCNDCLAHSNVKFHVLGHKCDMCGSYNTRRT</sequence>
<dbReference type="EMBL" id="CM008978">
    <property type="protein sequence ID" value="PNW70403.1"/>
    <property type="molecule type" value="Genomic_DNA"/>
</dbReference>
<dbReference type="GO" id="GO:0008270">
    <property type="term" value="F:zinc ion binding"/>
    <property type="evidence" value="ECO:0007669"/>
    <property type="project" value="UniProtKB-KW"/>
</dbReference>
<dbReference type="InParanoid" id="A0A2K3CQ60"/>
<dbReference type="PROSITE" id="PS50089">
    <property type="entry name" value="ZF_RING_2"/>
    <property type="match status" value="1"/>
</dbReference>
<dbReference type="Pfam" id="PF14599">
    <property type="entry name" value="zinc_ribbon_6"/>
    <property type="match status" value="1"/>
</dbReference>
<dbReference type="SUPFAM" id="SSF161219">
    <property type="entry name" value="CHY zinc finger-like"/>
    <property type="match status" value="1"/>
</dbReference>
<dbReference type="InterPro" id="IPR037275">
    <property type="entry name" value="Znf_CTCHY_sf"/>
</dbReference>
<evidence type="ECO:0000259" key="6">
    <source>
        <dbReference type="PROSITE" id="PS50089"/>
    </source>
</evidence>
<evidence type="ECO:0000256" key="3">
    <source>
        <dbReference type="ARBA" id="ARBA00022833"/>
    </source>
</evidence>
<evidence type="ECO:0000313" key="10">
    <source>
        <dbReference type="Proteomes" id="UP000006906"/>
    </source>
</evidence>
<feature type="compositionally biased region" description="Gly residues" evidence="5">
    <location>
        <begin position="1"/>
        <end position="12"/>
    </location>
</feature>
<keyword evidence="3" id="KW-0862">Zinc</keyword>
<dbReference type="OMA" id="KIFDRHE"/>
<dbReference type="AlphaFoldDB" id="A0A2K3CQ60"/>
<dbReference type="Proteomes" id="UP000006906">
    <property type="component" value="Chromosome 17"/>
</dbReference>
<dbReference type="STRING" id="3055.A0A2K3CQ60"/>
<dbReference type="GO" id="GO:0061630">
    <property type="term" value="F:ubiquitin protein ligase activity"/>
    <property type="evidence" value="ECO:0000318"/>
    <property type="project" value="GO_Central"/>
</dbReference>
<proteinExistence type="predicted"/>
<dbReference type="SUPFAM" id="SSF161245">
    <property type="entry name" value="Zinc hairpin stack"/>
    <property type="match status" value="1"/>
</dbReference>
<evidence type="ECO:0000256" key="2">
    <source>
        <dbReference type="ARBA" id="ARBA00022771"/>
    </source>
</evidence>
<feature type="domain" description="RING-type" evidence="6">
    <location>
        <begin position="222"/>
        <end position="265"/>
    </location>
</feature>
<feature type="compositionally biased region" description="Low complexity" evidence="5">
    <location>
        <begin position="36"/>
        <end position="46"/>
    </location>
</feature>
<feature type="compositionally biased region" description="Gly residues" evidence="5">
    <location>
        <begin position="23"/>
        <end position="35"/>
    </location>
</feature>
<dbReference type="InterPro" id="IPR013083">
    <property type="entry name" value="Znf_RING/FYVE/PHD"/>
</dbReference>
<keyword evidence="10" id="KW-1185">Reference proteome</keyword>
<dbReference type="GO" id="GO:0006511">
    <property type="term" value="P:ubiquitin-dependent protein catabolic process"/>
    <property type="evidence" value="ECO:0000318"/>
    <property type="project" value="GO_Central"/>
</dbReference>
<dbReference type="GeneID" id="5729325"/>
<feature type="domain" description="CTCHY-type" evidence="8">
    <location>
        <begin position="157"/>
        <end position="221"/>
    </location>
</feature>
<dbReference type="Gene3D" id="3.30.40.10">
    <property type="entry name" value="Zinc/RING finger domain, C3HC4 (zinc finger)"/>
    <property type="match status" value="1"/>
</dbReference>
<keyword evidence="2 4" id="KW-0863">Zinc-finger</keyword>
<dbReference type="KEGG" id="cre:CHLRE_17g718300v5"/>
<dbReference type="PROSITE" id="PS51270">
    <property type="entry name" value="ZF_CTCHY"/>
    <property type="match status" value="1"/>
</dbReference>
<dbReference type="Pfam" id="PF14634">
    <property type="entry name" value="zf-RING_5"/>
    <property type="match status" value="1"/>
</dbReference>
<dbReference type="SMART" id="SM00184">
    <property type="entry name" value="RING"/>
    <property type="match status" value="1"/>
</dbReference>
<dbReference type="CDD" id="cd16464">
    <property type="entry name" value="RING-H2_Pirh2-like"/>
    <property type="match status" value="1"/>
</dbReference>
<dbReference type="Gramene" id="PNW70403">
    <property type="protein sequence ID" value="PNW70403"/>
    <property type="gene ID" value="CHLRE_17g718300v5"/>
</dbReference>
<dbReference type="GO" id="GO:0016567">
    <property type="term" value="P:protein ubiquitination"/>
    <property type="evidence" value="ECO:0000318"/>
    <property type="project" value="GO_Central"/>
</dbReference>
<dbReference type="InterPro" id="IPR017921">
    <property type="entry name" value="Znf_CTCHY"/>
</dbReference>
<keyword evidence="1" id="KW-0479">Metal-binding</keyword>
<dbReference type="InterPro" id="IPR008913">
    <property type="entry name" value="Znf_CHY"/>
</dbReference>
<evidence type="ECO:0000256" key="4">
    <source>
        <dbReference type="PROSITE-ProRule" id="PRU00601"/>
    </source>
</evidence>
<dbReference type="InterPro" id="IPR039512">
    <property type="entry name" value="RCHY1_zinc-ribbon"/>
</dbReference>
<dbReference type="RefSeq" id="XP_042914669.1">
    <property type="nucleotide sequence ID" value="XM_043072209.1"/>
</dbReference>
<feature type="region of interest" description="Disordered" evidence="5">
    <location>
        <begin position="1"/>
        <end position="50"/>
    </location>
</feature>
<dbReference type="InterPro" id="IPR037274">
    <property type="entry name" value="Znf_CHY_sf"/>
</dbReference>
<dbReference type="FunCoup" id="A0A2K3CQ60">
    <property type="interactions" value="1481"/>
</dbReference>
<evidence type="ECO:0000259" key="8">
    <source>
        <dbReference type="PROSITE" id="PS51270"/>
    </source>
</evidence>
<gene>
    <name evidence="9" type="ORF">CHLRE_17g718300v5</name>
</gene>
<dbReference type="Pfam" id="PF05495">
    <property type="entry name" value="zf-CHY"/>
    <property type="match status" value="1"/>
</dbReference>
<protein>
    <recommendedName>
        <fullName evidence="11">RING finger and CHY zinc finger domain-containing protein 1</fullName>
    </recommendedName>
</protein>
<dbReference type="PROSITE" id="PS51266">
    <property type="entry name" value="ZF_CHY"/>
    <property type="match status" value="1"/>
</dbReference>
<evidence type="ECO:0000256" key="1">
    <source>
        <dbReference type="ARBA" id="ARBA00022723"/>
    </source>
</evidence>
<dbReference type="OrthoDB" id="411372at2759"/>
<evidence type="ECO:0000259" key="7">
    <source>
        <dbReference type="PROSITE" id="PS51266"/>
    </source>
</evidence>
<reference evidence="9 10" key="1">
    <citation type="journal article" date="2007" name="Science">
        <title>The Chlamydomonas genome reveals the evolution of key animal and plant functions.</title>
        <authorList>
            <person name="Merchant S.S."/>
            <person name="Prochnik S.E."/>
            <person name="Vallon O."/>
            <person name="Harris E.H."/>
            <person name="Karpowicz S.J."/>
            <person name="Witman G.B."/>
            <person name="Terry A."/>
            <person name="Salamov A."/>
            <person name="Fritz-Laylin L.K."/>
            <person name="Marechal-Drouard L."/>
            <person name="Marshall W.F."/>
            <person name="Qu L.H."/>
            <person name="Nelson D.R."/>
            <person name="Sanderfoot A.A."/>
            <person name="Spalding M.H."/>
            <person name="Kapitonov V.V."/>
            <person name="Ren Q."/>
            <person name="Ferris P."/>
            <person name="Lindquist E."/>
            <person name="Shapiro H."/>
            <person name="Lucas S.M."/>
            <person name="Grimwood J."/>
            <person name="Schmutz J."/>
            <person name="Cardol P."/>
            <person name="Cerutti H."/>
            <person name="Chanfreau G."/>
            <person name="Chen C.L."/>
            <person name="Cognat V."/>
            <person name="Croft M.T."/>
            <person name="Dent R."/>
            <person name="Dutcher S."/>
            <person name="Fernandez E."/>
            <person name="Fukuzawa H."/>
            <person name="Gonzalez-Ballester D."/>
            <person name="Gonzalez-Halphen D."/>
            <person name="Hallmann A."/>
            <person name="Hanikenne M."/>
            <person name="Hippler M."/>
            <person name="Inwood W."/>
            <person name="Jabbari K."/>
            <person name="Kalanon M."/>
            <person name="Kuras R."/>
            <person name="Lefebvre P.A."/>
            <person name="Lemaire S.D."/>
            <person name="Lobanov A.V."/>
            <person name="Lohr M."/>
            <person name="Manuell A."/>
            <person name="Meier I."/>
            <person name="Mets L."/>
            <person name="Mittag M."/>
            <person name="Mittelmeier T."/>
            <person name="Moroney J.V."/>
            <person name="Moseley J."/>
            <person name="Napoli C."/>
            <person name="Nedelcu A.M."/>
            <person name="Niyogi K."/>
            <person name="Novoselov S.V."/>
            <person name="Paulsen I.T."/>
            <person name="Pazour G."/>
            <person name="Purton S."/>
            <person name="Ral J.P."/>
            <person name="Riano-Pachon D.M."/>
            <person name="Riekhof W."/>
            <person name="Rymarquis L."/>
            <person name="Schroda M."/>
            <person name="Stern D."/>
            <person name="Umen J."/>
            <person name="Willows R."/>
            <person name="Wilson N."/>
            <person name="Zimmer S.L."/>
            <person name="Allmer J."/>
            <person name="Balk J."/>
            <person name="Bisova K."/>
            <person name="Chen C.J."/>
            <person name="Elias M."/>
            <person name="Gendler K."/>
            <person name="Hauser C."/>
            <person name="Lamb M.R."/>
            <person name="Ledford H."/>
            <person name="Long J.C."/>
            <person name="Minagawa J."/>
            <person name="Page M.D."/>
            <person name="Pan J."/>
            <person name="Pootakham W."/>
            <person name="Roje S."/>
            <person name="Rose A."/>
            <person name="Stahlberg E."/>
            <person name="Terauchi A.M."/>
            <person name="Yang P."/>
            <person name="Ball S."/>
            <person name="Bowler C."/>
            <person name="Dieckmann C.L."/>
            <person name="Gladyshev V.N."/>
            <person name="Green P."/>
            <person name="Jorgensen R."/>
            <person name="Mayfield S."/>
            <person name="Mueller-Roeber B."/>
            <person name="Rajamani S."/>
            <person name="Sayre R.T."/>
            <person name="Brokstein P."/>
            <person name="Dubchak I."/>
            <person name="Goodstein D."/>
            <person name="Hornick L."/>
            <person name="Huang Y.W."/>
            <person name="Jhaveri J."/>
            <person name="Luo Y."/>
            <person name="Martinez D."/>
            <person name="Ngau W.C."/>
            <person name="Otillar B."/>
            <person name="Poliakov A."/>
            <person name="Porter A."/>
            <person name="Szajkowski L."/>
            <person name="Werner G."/>
            <person name="Zhou K."/>
            <person name="Grigoriev I.V."/>
            <person name="Rokhsar D.S."/>
            <person name="Grossman A.R."/>
        </authorList>
    </citation>
    <scope>NUCLEOTIDE SEQUENCE [LARGE SCALE GENOMIC DNA]</scope>
    <source>
        <strain evidence="10">CC-503</strain>
    </source>
</reference>
<dbReference type="GO" id="GO:0005634">
    <property type="term" value="C:nucleus"/>
    <property type="evidence" value="ECO:0000318"/>
    <property type="project" value="GO_Central"/>
</dbReference>
<evidence type="ECO:0000313" key="9">
    <source>
        <dbReference type="EMBL" id="PNW70403.1"/>
    </source>
</evidence>
<dbReference type="PANTHER" id="PTHR21319">
    <property type="entry name" value="RING FINGER AND CHY ZINC FINGER DOMAIN-CONTAINING PROTEIN 1"/>
    <property type="match status" value="1"/>
</dbReference>
<dbReference type="PANTHER" id="PTHR21319:SF53">
    <property type="entry name" value="RING FINGER AND CHY ZINC FINGER DOMAIN-CONTAINING PROTEIN 1"/>
    <property type="match status" value="1"/>
</dbReference>
<name>A0A2K3CQ60_CHLRE</name>
<feature type="domain" description="CHY-type" evidence="7">
    <location>
        <begin position="79"/>
        <end position="155"/>
    </location>
</feature>
<organism evidence="9 10">
    <name type="scientific">Chlamydomonas reinhardtii</name>
    <name type="common">Chlamydomonas smithii</name>
    <dbReference type="NCBI Taxonomy" id="3055"/>
    <lineage>
        <taxon>Eukaryota</taxon>
        <taxon>Viridiplantae</taxon>
        <taxon>Chlorophyta</taxon>
        <taxon>core chlorophytes</taxon>
        <taxon>Chlorophyceae</taxon>
        <taxon>CS clade</taxon>
        <taxon>Chlamydomonadales</taxon>
        <taxon>Chlamydomonadaceae</taxon>
        <taxon>Chlamydomonas</taxon>
    </lineage>
</organism>
<accession>A0A2K3CQ60</accession>
<dbReference type="PaxDb" id="3055-EDO96312"/>
<evidence type="ECO:0008006" key="11">
    <source>
        <dbReference type="Google" id="ProtNLM"/>
    </source>
</evidence>
<dbReference type="SUPFAM" id="SSF57850">
    <property type="entry name" value="RING/U-box"/>
    <property type="match status" value="1"/>
</dbReference>
<dbReference type="InterPro" id="IPR001841">
    <property type="entry name" value="Znf_RING"/>
</dbReference>
<evidence type="ECO:0000256" key="5">
    <source>
        <dbReference type="SAM" id="MobiDB-lite"/>
    </source>
</evidence>